<dbReference type="SUPFAM" id="SSF46785">
    <property type="entry name" value="Winged helix' DNA-binding domain"/>
    <property type="match status" value="1"/>
</dbReference>
<protein>
    <submittedName>
        <fullName evidence="8">La protein</fullName>
    </submittedName>
</protein>
<dbReference type="Pfam" id="PF00076">
    <property type="entry name" value="RRM_1"/>
    <property type="match status" value="1"/>
</dbReference>
<dbReference type="SMART" id="SM00715">
    <property type="entry name" value="LA"/>
    <property type="match status" value="1"/>
</dbReference>
<dbReference type="SUPFAM" id="SSF54928">
    <property type="entry name" value="RNA-binding domain, RBD"/>
    <property type="match status" value="1"/>
</dbReference>
<dbReference type="GeneID" id="25034864"/>
<feature type="compositionally biased region" description="Basic and acidic residues" evidence="5">
    <location>
        <begin position="246"/>
        <end position="258"/>
    </location>
</feature>
<feature type="compositionally biased region" description="Basic and acidic residues" evidence="5">
    <location>
        <begin position="222"/>
        <end position="236"/>
    </location>
</feature>
<dbReference type="GO" id="GO:0003729">
    <property type="term" value="F:mRNA binding"/>
    <property type="evidence" value="ECO:0007669"/>
    <property type="project" value="TreeGrafter"/>
</dbReference>
<dbReference type="PRINTS" id="PR00302">
    <property type="entry name" value="LUPUSLA"/>
</dbReference>
<gene>
    <name evidence="8" type="ORF">SPOG_00532</name>
</gene>
<dbReference type="Gene3D" id="1.10.10.10">
    <property type="entry name" value="Winged helix-like DNA-binding domain superfamily/Winged helix DNA-binding domain"/>
    <property type="match status" value="1"/>
</dbReference>
<dbReference type="InterPro" id="IPR036388">
    <property type="entry name" value="WH-like_DNA-bd_sf"/>
</dbReference>
<dbReference type="Gene3D" id="3.30.70.330">
    <property type="match status" value="1"/>
</dbReference>
<dbReference type="GO" id="GO:0005634">
    <property type="term" value="C:nucleus"/>
    <property type="evidence" value="ECO:0007669"/>
    <property type="project" value="UniProtKB-SubCell"/>
</dbReference>
<dbReference type="InterPro" id="IPR035979">
    <property type="entry name" value="RBD_domain_sf"/>
</dbReference>
<dbReference type="SMART" id="SM00360">
    <property type="entry name" value="RRM"/>
    <property type="match status" value="1"/>
</dbReference>
<dbReference type="InterPro" id="IPR002344">
    <property type="entry name" value="Lupus_La"/>
</dbReference>
<feature type="region of interest" description="Disordered" evidence="5">
    <location>
        <begin position="1"/>
        <end position="45"/>
    </location>
</feature>
<dbReference type="PANTHER" id="PTHR22792:SF140">
    <property type="entry name" value="ACHILLES, ISOFORM A"/>
    <property type="match status" value="1"/>
</dbReference>
<dbReference type="InterPro" id="IPR000504">
    <property type="entry name" value="RRM_dom"/>
</dbReference>
<evidence type="ECO:0000256" key="5">
    <source>
        <dbReference type="SAM" id="MobiDB-lite"/>
    </source>
</evidence>
<evidence type="ECO:0000256" key="2">
    <source>
        <dbReference type="ARBA" id="ARBA00022884"/>
    </source>
</evidence>
<feature type="compositionally biased region" description="Polar residues" evidence="5">
    <location>
        <begin position="8"/>
        <end position="19"/>
    </location>
</feature>
<dbReference type="GO" id="GO:0042780">
    <property type="term" value="P:tRNA 3'-end processing"/>
    <property type="evidence" value="ECO:0007669"/>
    <property type="project" value="EnsemblFungi"/>
</dbReference>
<accession>S9VSS0</accession>
<dbReference type="InterPro" id="IPR012677">
    <property type="entry name" value="Nucleotide-bd_a/b_plait_sf"/>
</dbReference>
<feature type="domain" description="HTH La-type RNA-binding" evidence="7">
    <location>
        <begin position="41"/>
        <end position="133"/>
    </location>
</feature>
<proteinExistence type="predicted"/>
<dbReference type="GO" id="GO:0000049">
    <property type="term" value="F:tRNA binding"/>
    <property type="evidence" value="ECO:0007669"/>
    <property type="project" value="EnsemblFungi"/>
</dbReference>
<evidence type="ECO:0000313" key="8">
    <source>
        <dbReference type="EMBL" id="EPY50933.1"/>
    </source>
</evidence>
<dbReference type="InterPro" id="IPR006630">
    <property type="entry name" value="La_HTH"/>
</dbReference>
<feature type="region of interest" description="Disordered" evidence="5">
    <location>
        <begin position="222"/>
        <end position="325"/>
    </location>
</feature>
<dbReference type="PROSITE" id="PS50102">
    <property type="entry name" value="RRM"/>
    <property type="match status" value="1"/>
</dbReference>
<organism evidence="8 9">
    <name type="scientific">Schizosaccharomyces cryophilus (strain OY26 / ATCC MYA-4695 / CBS 11777 / NBRC 106824 / NRRL Y48691)</name>
    <name type="common">Fission yeast</name>
    <dbReference type="NCBI Taxonomy" id="653667"/>
    <lineage>
        <taxon>Eukaryota</taxon>
        <taxon>Fungi</taxon>
        <taxon>Dikarya</taxon>
        <taxon>Ascomycota</taxon>
        <taxon>Taphrinomycotina</taxon>
        <taxon>Schizosaccharomycetes</taxon>
        <taxon>Schizosaccharomycetales</taxon>
        <taxon>Schizosaccharomycetaceae</taxon>
        <taxon>Schizosaccharomyces</taxon>
    </lineage>
</organism>
<dbReference type="GO" id="GO:0140691">
    <property type="term" value="F:RNA folding chaperone"/>
    <property type="evidence" value="ECO:0007669"/>
    <property type="project" value="EnsemblFungi"/>
</dbReference>
<feature type="compositionally biased region" description="Basic and acidic residues" evidence="5">
    <location>
        <begin position="268"/>
        <end position="307"/>
    </location>
</feature>
<evidence type="ECO:0000256" key="1">
    <source>
        <dbReference type="ARBA" id="ARBA00004123"/>
    </source>
</evidence>
<dbReference type="GO" id="GO:0005737">
    <property type="term" value="C:cytoplasm"/>
    <property type="evidence" value="ECO:0007669"/>
    <property type="project" value="EnsemblFungi"/>
</dbReference>
<dbReference type="OrthoDB" id="439993at2759"/>
<evidence type="ECO:0000313" key="9">
    <source>
        <dbReference type="Proteomes" id="UP000015464"/>
    </source>
</evidence>
<feature type="compositionally biased region" description="Polar residues" evidence="5">
    <location>
        <begin position="26"/>
        <end position="35"/>
    </location>
</feature>
<dbReference type="InterPro" id="IPR036390">
    <property type="entry name" value="WH_DNA-bd_sf"/>
</dbReference>
<dbReference type="STRING" id="653667.S9VSS0"/>
<dbReference type="eggNOG" id="KOG0118">
    <property type="taxonomic scope" value="Eukaryota"/>
</dbReference>
<dbReference type="GO" id="GO:0061818">
    <property type="term" value="P:tRNA folding"/>
    <property type="evidence" value="ECO:0007669"/>
    <property type="project" value="EnsemblFungi"/>
</dbReference>
<dbReference type="PROSITE" id="PS50961">
    <property type="entry name" value="HTH_LA"/>
    <property type="match status" value="1"/>
</dbReference>
<keyword evidence="2 4" id="KW-0694">RNA-binding</keyword>
<evidence type="ECO:0000259" key="7">
    <source>
        <dbReference type="PROSITE" id="PS50961"/>
    </source>
</evidence>
<reference evidence="8 9" key="1">
    <citation type="journal article" date="2011" name="Science">
        <title>Comparative functional genomics of the fission yeasts.</title>
        <authorList>
            <person name="Rhind N."/>
            <person name="Chen Z."/>
            <person name="Yassour M."/>
            <person name="Thompson D.A."/>
            <person name="Haas B.J."/>
            <person name="Habib N."/>
            <person name="Wapinski I."/>
            <person name="Roy S."/>
            <person name="Lin M.F."/>
            <person name="Heiman D.I."/>
            <person name="Young S.K."/>
            <person name="Furuya K."/>
            <person name="Guo Y."/>
            <person name="Pidoux A."/>
            <person name="Chen H.M."/>
            <person name="Robbertse B."/>
            <person name="Goldberg J.M."/>
            <person name="Aoki K."/>
            <person name="Bayne E.H."/>
            <person name="Berlin A.M."/>
            <person name="Desjardins C.A."/>
            <person name="Dobbs E."/>
            <person name="Dukaj L."/>
            <person name="Fan L."/>
            <person name="FitzGerald M.G."/>
            <person name="French C."/>
            <person name="Gujja S."/>
            <person name="Hansen K."/>
            <person name="Keifenheim D."/>
            <person name="Levin J.Z."/>
            <person name="Mosher R.A."/>
            <person name="Mueller C.A."/>
            <person name="Pfiffner J."/>
            <person name="Priest M."/>
            <person name="Russ C."/>
            <person name="Smialowska A."/>
            <person name="Swoboda P."/>
            <person name="Sykes S.M."/>
            <person name="Vaughn M."/>
            <person name="Vengrova S."/>
            <person name="Yoder R."/>
            <person name="Zeng Q."/>
            <person name="Allshire R."/>
            <person name="Baulcombe D."/>
            <person name="Birren B.W."/>
            <person name="Brown W."/>
            <person name="Ekwall K."/>
            <person name="Kellis M."/>
            <person name="Leatherwood J."/>
            <person name="Levin H."/>
            <person name="Margalit H."/>
            <person name="Martienssen R."/>
            <person name="Nieduszynski C.A."/>
            <person name="Spatafora J.W."/>
            <person name="Friedman N."/>
            <person name="Dalgaard J.Z."/>
            <person name="Baumann P."/>
            <person name="Niki H."/>
            <person name="Regev A."/>
            <person name="Nusbaum C."/>
        </authorList>
    </citation>
    <scope>NUCLEOTIDE SEQUENCE [LARGE SCALE GENOMIC DNA]</scope>
    <source>
        <strain evidence="9">OY26 / ATCC MYA-4695 / CBS 11777 / NBRC 106824 / NRRL Y48691</strain>
    </source>
</reference>
<dbReference type="OMA" id="WRIYEAN"/>
<dbReference type="GO" id="GO:1990904">
    <property type="term" value="C:ribonucleoprotein complex"/>
    <property type="evidence" value="ECO:0007669"/>
    <property type="project" value="InterPro"/>
</dbReference>
<sequence length="325" mass="37076">MSDEQKEQVQTAAVENQAPQEGVPKTEQTTESTKPAETVSGKAESFDENEVLKQVEFYFSDSNLPRDKFLWTVSQKNQGWVPIQTIASFKRMRRYQPLEAVVAALRKSPELLEVDEAGEKVRRKVPIVRPDPSAIQRSMESSVYVKGFGEEQEDTQFVLERYFEKEGGELASLRLRRDDDNKFKGSVFVEFKTPEIAKGFLEKVKGSPLKFNENELTIMSKKEYVDMKAEQHRNDPPKPGNKRRRFDAFKMMDRERSSKRAPKRGKTAYKETEKQEKPKEPETVEEPKKAEDSNEAEKSTEQPKAEGEAAAATNEKEEAAPASSN</sequence>
<dbReference type="CDD" id="cd12291">
    <property type="entry name" value="RRM1_La"/>
    <property type="match status" value="1"/>
</dbReference>
<feature type="domain" description="RRM" evidence="6">
    <location>
        <begin position="141"/>
        <end position="223"/>
    </location>
</feature>
<dbReference type="AlphaFoldDB" id="S9VSS0"/>
<name>S9VSS0_SCHCR</name>
<dbReference type="HOGENOM" id="CLU_043291_1_0_1"/>
<evidence type="ECO:0000256" key="3">
    <source>
        <dbReference type="ARBA" id="ARBA00023242"/>
    </source>
</evidence>
<evidence type="ECO:0000256" key="4">
    <source>
        <dbReference type="PROSITE-ProRule" id="PRU00332"/>
    </source>
</evidence>
<dbReference type="PANTHER" id="PTHR22792">
    <property type="entry name" value="LUPUS LA PROTEIN-RELATED"/>
    <property type="match status" value="1"/>
</dbReference>
<keyword evidence="3" id="KW-0539">Nucleus</keyword>
<dbReference type="RefSeq" id="XP_013024160.1">
    <property type="nucleotide sequence ID" value="XM_013168706.1"/>
</dbReference>
<dbReference type="EMBL" id="KE546992">
    <property type="protein sequence ID" value="EPY50933.1"/>
    <property type="molecule type" value="Genomic_DNA"/>
</dbReference>
<dbReference type="InterPro" id="IPR045180">
    <property type="entry name" value="La_dom_prot"/>
</dbReference>
<dbReference type="CDD" id="cd08029">
    <property type="entry name" value="LA_like_fungal"/>
    <property type="match status" value="1"/>
</dbReference>
<evidence type="ECO:0000259" key="6">
    <source>
        <dbReference type="PROSITE" id="PS50102"/>
    </source>
</evidence>
<keyword evidence="9" id="KW-1185">Reference proteome</keyword>
<dbReference type="Proteomes" id="UP000015464">
    <property type="component" value="Unassembled WGS sequence"/>
</dbReference>
<dbReference type="GO" id="GO:0001682">
    <property type="term" value="P:tRNA 5'-leader removal"/>
    <property type="evidence" value="ECO:0007669"/>
    <property type="project" value="EnsemblFungi"/>
</dbReference>
<comment type="subcellular location">
    <subcellularLocation>
        <location evidence="1">Nucleus</location>
    </subcellularLocation>
</comment>
<dbReference type="Pfam" id="PF05383">
    <property type="entry name" value="La"/>
    <property type="match status" value="1"/>
</dbReference>